<dbReference type="PANTHER" id="PTHR30477:SF13">
    <property type="entry name" value="IRON TRANSPORT SYSTEM MEMBRANE PROTEIN HI_0360-RELATED"/>
    <property type="match status" value="1"/>
</dbReference>
<evidence type="ECO:0000256" key="10">
    <source>
        <dbReference type="SAM" id="Phobius"/>
    </source>
</evidence>
<keyword evidence="6 10" id="KW-0472">Membrane</keyword>
<evidence type="ECO:0000256" key="7">
    <source>
        <dbReference type="ARBA" id="ARBA00072924"/>
    </source>
</evidence>
<sequence length="583" mass="64383">MTAITNFIQALQTYPFLQNALITAILIGIMSGLIGSFIILRGMSLMGDAISHSVLPGVALAYMLGLNVLLGASLFGFLAALLIGYISSKSPLKMDTTIGVVFSSLYALGFVLIHFTQSSTNLHHILFGNILAVSQLDLRITATIFVLVLTYIYLFYKELLITSLDETFARSYGLPAQLIHYSLMLVLTLVTVSALQSVGIILVVAMLITPAATAYLWTDQLPKMMALSSFVAVLASIIGLYFSYTFNWASGPTIVLTAALCFAFSFLFSKKGKRSVLKQIGLALVGMGLLLGAWTGNQERTTDRSQTQAISVVTTNSILEDMVQQVGQDRLQVSSLVPRGQDPHEYEPTTEDIAKVSDANLVFYNGLNLETGGNGWFSKMVRSSHKQFGKDVIAASQGVTPLYLSGHQEETDPHAWLDLANGIQYVQTITKALQEKDPQNASFYQKNADLYIVRLQALHQEAQSKFLDIPEEQRLLVTSEGAFKYFAKAYHVTPAYIWEINTEAQGTPQQLQTILDTIRQSKVKHLFLETSVAPKAMNQVAEQSQLKIYSTIFTDSLAKKGQDGDQYYTMMKWNLDKIYEGLK</sequence>
<dbReference type="EMBL" id="WSRS01000041">
    <property type="protein sequence ID" value="MVX59093.1"/>
    <property type="molecule type" value="Genomic_DNA"/>
</dbReference>
<keyword evidence="5 10" id="KW-1133">Transmembrane helix</keyword>
<dbReference type="GO" id="GO:0010043">
    <property type="term" value="P:response to zinc ion"/>
    <property type="evidence" value="ECO:0007669"/>
    <property type="project" value="TreeGrafter"/>
</dbReference>
<dbReference type="GO" id="GO:0055085">
    <property type="term" value="P:transmembrane transport"/>
    <property type="evidence" value="ECO:0007669"/>
    <property type="project" value="InterPro"/>
</dbReference>
<accession>A0A7X3KCZ5</accession>
<dbReference type="AlphaFoldDB" id="A0A7X3KCZ5"/>
<evidence type="ECO:0000256" key="5">
    <source>
        <dbReference type="ARBA" id="ARBA00022989"/>
    </source>
</evidence>
<name>A0A7X3KCZ5_9STRE</name>
<dbReference type="Pfam" id="PF01297">
    <property type="entry name" value="ZnuA"/>
    <property type="match status" value="1"/>
</dbReference>
<dbReference type="SUPFAM" id="SSF53807">
    <property type="entry name" value="Helical backbone' metal receptor"/>
    <property type="match status" value="1"/>
</dbReference>
<feature type="transmembrane region" description="Helical" evidence="10">
    <location>
        <begin position="248"/>
        <end position="268"/>
    </location>
</feature>
<dbReference type="GO" id="GO:0007155">
    <property type="term" value="P:cell adhesion"/>
    <property type="evidence" value="ECO:0007669"/>
    <property type="project" value="InterPro"/>
</dbReference>
<dbReference type="InterPro" id="IPR006129">
    <property type="entry name" value="AdhesinB"/>
</dbReference>
<comment type="caution">
    <text evidence="11">The sequence shown here is derived from an EMBL/GenBank/DDBJ whole genome shotgun (WGS) entry which is preliminary data.</text>
</comment>
<keyword evidence="4 9" id="KW-0812">Transmembrane</keyword>
<proteinExistence type="inferred from homology"/>
<evidence type="ECO:0000256" key="2">
    <source>
        <dbReference type="ARBA" id="ARBA00008034"/>
    </source>
</evidence>
<dbReference type="PANTHER" id="PTHR30477">
    <property type="entry name" value="ABC-TRANSPORTER METAL-BINDING PROTEIN"/>
    <property type="match status" value="1"/>
</dbReference>
<keyword evidence="3 8" id="KW-0813">Transport</keyword>
<feature type="transmembrane region" description="Helical" evidence="10">
    <location>
        <begin position="198"/>
        <end position="217"/>
    </location>
</feature>
<evidence type="ECO:0000313" key="11">
    <source>
        <dbReference type="EMBL" id="MVX59093.1"/>
    </source>
</evidence>
<dbReference type="GO" id="GO:0071281">
    <property type="term" value="P:cellular response to iron ion"/>
    <property type="evidence" value="ECO:0007669"/>
    <property type="project" value="UniProtKB-ARBA"/>
</dbReference>
<dbReference type="GO" id="GO:0043190">
    <property type="term" value="C:ATP-binding cassette (ABC) transporter complex"/>
    <property type="evidence" value="ECO:0007669"/>
    <property type="project" value="InterPro"/>
</dbReference>
<evidence type="ECO:0000256" key="1">
    <source>
        <dbReference type="ARBA" id="ARBA00004651"/>
    </source>
</evidence>
<dbReference type="InterPro" id="IPR006128">
    <property type="entry name" value="Lipoprotein_PsaA-like"/>
</dbReference>
<dbReference type="PRINTS" id="PR00691">
    <property type="entry name" value="ADHESINB"/>
</dbReference>
<dbReference type="CDD" id="cd06550">
    <property type="entry name" value="TM_ABC_iron-siderophores_like"/>
    <property type="match status" value="1"/>
</dbReference>
<feature type="transmembrane region" description="Helical" evidence="10">
    <location>
        <begin position="20"/>
        <end position="40"/>
    </location>
</feature>
<comment type="similarity">
    <text evidence="8">Belongs to the bacterial solute-binding protein 9 family.</text>
</comment>
<feature type="transmembrane region" description="Helical" evidence="10">
    <location>
        <begin position="60"/>
        <end position="86"/>
    </location>
</feature>
<dbReference type="FunFam" id="1.10.3470.10:FF:000003">
    <property type="entry name" value="Iron ABC transporter permease SitD"/>
    <property type="match status" value="1"/>
</dbReference>
<dbReference type="OrthoDB" id="9793396at2"/>
<reference evidence="11 12" key="1">
    <citation type="submission" date="2019-12" db="EMBL/GenBank/DDBJ databases">
        <title>Microbes associate with the intestines of laboratory mice.</title>
        <authorList>
            <person name="Navarre W."/>
            <person name="Wong E."/>
        </authorList>
    </citation>
    <scope>NUCLEOTIDE SEQUENCE [LARGE SCALE GENOMIC DNA]</scope>
    <source>
        <strain evidence="11 12">NM51_B2-22</strain>
    </source>
</reference>
<dbReference type="CDD" id="cd01137">
    <property type="entry name" value="PsaA"/>
    <property type="match status" value="1"/>
</dbReference>
<feature type="transmembrane region" description="Helical" evidence="10">
    <location>
        <begin position="280"/>
        <end position="296"/>
    </location>
</feature>
<evidence type="ECO:0000256" key="4">
    <source>
        <dbReference type="ARBA" id="ARBA00022692"/>
    </source>
</evidence>
<evidence type="ECO:0000256" key="3">
    <source>
        <dbReference type="ARBA" id="ARBA00022448"/>
    </source>
</evidence>
<comment type="subcellular location">
    <subcellularLocation>
        <location evidence="1 9">Cell membrane</location>
        <topology evidence="1 9">Multi-pass membrane protein</topology>
    </subcellularLocation>
</comment>
<feature type="transmembrane region" description="Helical" evidence="10">
    <location>
        <begin position="168"/>
        <end position="192"/>
    </location>
</feature>
<organism evidence="11 12">
    <name type="scientific">Streptococcus danieliae</name>
    <dbReference type="NCBI Taxonomy" id="747656"/>
    <lineage>
        <taxon>Bacteria</taxon>
        <taxon>Bacillati</taxon>
        <taxon>Bacillota</taxon>
        <taxon>Bacilli</taxon>
        <taxon>Lactobacillales</taxon>
        <taxon>Streptococcaceae</taxon>
        <taxon>Streptococcus</taxon>
    </lineage>
</organism>
<dbReference type="InterPro" id="IPR037294">
    <property type="entry name" value="ABC_BtuC-like"/>
</dbReference>
<feature type="transmembrane region" description="Helical" evidence="10">
    <location>
        <begin position="136"/>
        <end position="156"/>
    </location>
</feature>
<dbReference type="Gene3D" id="1.10.3470.10">
    <property type="entry name" value="ABC transporter involved in vitamin B12 uptake, BtuC"/>
    <property type="match status" value="1"/>
</dbReference>
<dbReference type="Pfam" id="PF00950">
    <property type="entry name" value="ABC-3"/>
    <property type="match status" value="1"/>
</dbReference>
<dbReference type="Gene3D" id="3.40.50.1980">
    <property type="entry name" value="Nitrogenase molybdenum iron protein domain"/>
    <property type="match status" value="2"/>
</dbReference>
<dbReference type="GO" id="GO:0030001">
    <property type="term" value="P:metal ion transport"/>
    <property type="evidence" value="ECO:0007669"/>
    <property type="project" value="InterPro"/>
</dbReference>
<dbReference type="PRINTS" id="PR00690">
    <property type="entry name" value="ADHESNFAMILY"/>
</dbReference>
<dbReference type="Proteomes" id="UP000461595">
    <property type="component" value="Unassembled WGS sequence"/>
</dbReference>
<feature type="transmembrane region" description="Helical" evidence="10">
    <location>
        <begin position="98"/>
        <end position="116"/>
    </location>
</feature>
<comment type="similarity">
    <text evidence="2 9">Belongs to the ABC-3 integral membrane protein family.</text>
</comment>
<feature type="transmembrane region" description="Helical" evidence="10">
    <location>
        <begin position="224"/>
        <end position="242"/>
    </location>
</feature>
<dbReference type="InterPro" id="IPR001626">
    <property type="entry name" value="ABC_TroCD"/>
</dbReference>
<evidence type="ECO:0000256" key="9">
    <source>
        <dbReference type="RuleBase" id="RU003943"/>
    </source>
</evidence>
<gene>
    <name evidence="11" type="ORF">E5983_05460</name>
</gene>
<dbReference type="InterPro" id="IPR006127">
    <property type="entry name" value="ZnuA-like"/>
</dbReference>
<protein>
    <recommendedName>
        <fullName evidence="7">Manganese import system permease protein ScaB</fullName>
    </recommendedName>
</protein>
<evidence type="ECO:0000256" key="6">
    <source>
        <dbReference type="ARBA" id="ARBA00023136"/>
    </source>
</evidence>
<dbReference type="SUPFAM" id="SSF81345">
    <property type="entry name" value="ABC transporter involved in vitamin B12 uptake, BtuC"/>
    <property type="match status" value="1"/>
</dbReference>
<evidence type="ECO:0000313" key="12">
    <source>
        <dbReference type="Proteomes" id="UP000461595"/>
    </source>
</evidence>
<evidence type="ECO:0000256" key="8">
    <source>
        <dbReference type="RuleBase" id="RU003512"/>
    </source>
</evidence>
<dbReference type="GO" id="GO:0046872">
    <property type="term" value="F:metal ion binding"/>
    <property type="evidence" value="ECO:0007669"/>
    <property type="project" value="InterPro"/>
</dbReference>